<organism evidence="1 2">
    <name type="scientific">Candidatus Nitrososphaera evergladensis SR1</name>
    <dbReference type="NCBI Taxonomy" id="1459636"/>
    <lineage>
        <taxon>Archaea</taxon>
        <taxon>Nitrososphaerota</taxon>
        <taxon>Nitrososphaeria</taxon>
        <taxon>Nitrososphaerales</taxon>
        <taxon>Nitrososphaeraceae</taxon>
        <taxon>Nitrososphaera</taxon>
    </lineage>
</organism>
<sequence length="245" mass="26882">MSNNRRTFVLFSAFGAVALAIVLAFSSGVRTPMPTTNLDAASTIDSQILTSVVASEEDLPAIASSKDIPFRGPTSDNMKYFLIGYPLAIKMESANKVNIGDYPWLAGIVNSGETIVTPEQAAQFLSGFKDNNFFAIALLDGTTKYYNIDVYNIDLIPGKAYVKAYFMNDFEGKPSKQISEADVPFLKIAIENMDIWTPLDEPSDASALKTMLDDSKVKNFEVVKNDGKIELYNIRLIDSAQETVS</sequence>
<keyword evidence="2" id="KW-1185">Reference proteome</keyword>
<evidence type="ECO:0000313" key="1">
    <source>
        <dbReference type="EMBL" id="AIF85409.1"/>
    </source>
</evidence>
<accession>A0A075N1S5</accession>
<dbReference type="HOGENOM" id="CLU_1131561_0_0_2"/>
<dbReference type="EMBL" id="CP007174">
    <property type="protein sequence ID" value="AIF85409.1"/>
    <property type="molecule type" value="Genomic_DNA"/>
</dbReference>
<reference evidence="1 2" key="1">
    <citation type="journal article" date="2014" name="PLoS ONE">
        <title>Genome Sequence of Candidatus Nitrososphaera evergladensis from Group I.1b Enriched from Everglades Soil Reveals Novel Genomic Features of the Ammonia-Oxidizing Archaea.</title>
        <authorList>
            <person name="Zhalnina K.V."/>
            <person name="Dias R."/>
            <person name="Leonard M.T."/>
            <person name="Dorr de Quadros P."/>
            <person name="Camargo F.A."/>
            <person name="Drew J.C."/>
            <person name="Farmerie W.G."/>
            <person name="Daroub S.H."/>
            <person name="Triplett E.W."/>
        </authorList>
    </citation>
    <scope>NUCLEOTIDE SEQUENCE [LARGE SCALE GENOMIC DNA]</scope>
    <source>
        <strain evidence="1 2">SR1</strain>
    </source>
</reference>
<evidence type="ECO:0000313" key="2">
    <source>
        <dbReference type="Proteomes" id="UP000028194"/>
    </source>
</evidence>
<dbReference type="InterPro" id="IPR006311">
    <property type="entry name" value="TAT_signal"/>
</dbReference>
<dbReference type="PROSITE" id="PS51318">
    <property type="entry name" value="TAT"/>
    <property type="match status" value="1"/>
</dbReference>
<dbReference type="AlphaFoldDB" id="A0A075N1S5"/>
<dbReference type="Proteomes" id="UP000028194">
    <property type="component" value="Chromosome"/>
</dbReference>
<dbReference type="KEGG" id="nev:NTE_03381"/>
<gene>
    <name evidence="1" type="ORF">NTE_03381</name>
</gene>
<name>A0A075N1S5_9ARCH</name>
<proteinExistence type="predicted"/>
<protein>
    <submittedName>
        <fullName evidence="1">Uncharacterized protein</fullName>
    </submittedName>
</protein>